<dbReference type="GO" id="GO:0046872">
    <property type="term" value="F:metal ion binding"/>
    <property type="evidence" value="ECO:0007669"/>
    <property type="project" value="UniProtKB-KW"/>
</dbReference>
<dbReference type="HAMAP" id="MF_00323">
    <property type="entry name" value="Ferrochelatase"/>
    <property type="match status" value="1"/>
</dbReference>
<dbReference type="CDD" id="cd03411">
    <property type="entry name" value="Ferrochelatase_N"/>
    <property type="match status" value="1"/>
</dbReference>
<keyword evidence="5 7" id="KW-0627">Porphyrin biosynthesis</keyword>
<keyword evidence="10" id="KW-1185">Reference proteome</keyword>
<feature type="binding site" evidence="7">
    <location>
        <position position="268"/>
    </location>
    <ligand>
        <name>Fe(2+)</name>
        <dbReference type="ChEBI" id="CHEBI:29033"/>
    </ligand>
</feature>
<dbReference type="AlphaFoldDB" id="A0A517MJ28"/>
<dbReference type="GO" id="GO:0005737">
    <property type="term" value="C:cytoplasm"/>
    <property type="evidence" value="ECO:0007669"/>
    <property type="project" value="UniProtKB-SubCell"/>
</dbReference>
<dbReference type="CDD" id="cd00419">
    <property type="entry name" value="Ferrochelatase_C"/>
    <property type="match status" value="1"/>
</dbReference>
<keyword evidence="2 7" id="KW-0408">Iron</keyword>
<evidence type="ECO:0000256" key="5">
    <source>
        <dbReference type="ARBA" id="ARBA00023244"/>
    </source>
</evidence>
<feature type="binding site" evidence="7">
    <location>
        <position position="187"/>
    </location>
    <ligand>
        <name>Fe(2+)</name>
        <dbReference type="ChEBI" id="CHEBI:29033"/>
    </ligand>
</feature>
<dbReference type="PANTHER" id="PTHR11108:SF1">
    <property type="entry name" value="FERROCHELATASE, MITOCHONDRIAL"/>
    <property type="match status" value="1"/>
</dbReference>
<dbReference type="EMBL" id="CP036262">
    <property type="protein sequence ID" value="QDS94901.1"/>
    <property type="molecule type" value="Genomic_DNA"/>
</dbReference>
<sequence length="350" mass="39713">MHETTSATSYDSFLLVSFGGPEGPDDVLPFLENVLRGKPVPRERMLEVAEHYRSFGGVSPINSQNRLLLEALKLEFEQRGIELPIYWGNRNWHPMLSDTLQQMKTDGCSRTLAFFTNMFSSYSGCRQYRENLAEACRTVGEDAPQIDKLRFGFNHPKFIQTVARNLKDSLEELQADPATTKVLFTAHSIPMSMADHCDYERQLKEASRLVAENVGNQNWELVYQSRSGSPHQPWLEPDVCDWIAEADDREKLERLVVVPLGFVSDHMEVIYDLDHEAADLCKERGIAFSRSKTVGVDPQFVSMIADLIIERQSGEVERVAIGDLGPWHDVCPADCCQYNPTRPTRPSESK</sequence>
<dbReference type="PANTHER" id="PTHR11108">
    <property type="entry name" value="FERROCHELATASE"/>
    <property type="match status" value="1"/>
</dbReference>
<comment type="catalytic activity">
    <reaction evidence="6">
        <text>Fe-coproporphyrin III + 2 H(+) = coproporphyrin III + Fe(2+)</text>
        <dbReference type="Rhea" id="RHEA:49572"/>
        <dbReference type="ChEBI" id="CHEBI:15378"/>
        <dbReference type="ChEBI" id="CHEBI:29033"/>
        <dbReference type="ChEBI" id="CHEBI:68438"/>
        <dbReference type="ChEBI" id="CHEBI:131725"/>
        <dbReference type="EC" id="4.99.1.9"/>
    </reaction>
    <physiologicalReaction direction="right-to-left" evidence="6">
        <dbReference type="Rhea" id="RHEA:49574"/>
    </physiologicalReaction>
</comment>
<dbReference type="UniPathway" id="UPA00252">
    <property type="reaction ID" value="UER00325"/>
</dbReference>
<dbReference type="GO" id="GO:0004325">
    <property type="term" value="F:ferrochelatase activity"/>
    <property type="evidence" value="ECO:0007669"/>
    <property type="project" value="UniProtKB-UniRule"/>
</dbReference>
<protein>
    <recommendedName>
        <fullName evidence="7">Ferrochelatase</fullName>
        <ecNumber evidence="7">4.98.1.1</ecNumber>
    </recommendedName>
    <alternativeName>
        <fullName evidence="7">Heme synthase</fullName>
    </alternativeName>
    <alternativeName>
        <fullName evidence="7">Protoheme ferro-lyase</fullName>
    </alternativeName>
</protein>
<proteinExistence type="inferred from homology"/>
<accession>A0A517MJ28</accession>
<gene>
    <name evidence="7 9" type="primary">hemH</name>
    <name evidence="9" type="ORF">FF011L_36840</name>
</gene>
<comment type="function">
    <text evidence="7">Catalyzes the ferrous insertion into protoporphyrin IX.</text>
</comment>
<comment type="subcellular location">
    <subcellularLocation>
        <location evidence="7">Cytoplasm</location>
    </subcellularLocation>
</comment>
<name>A0A517MJ28_9BACT</name>
<dbReference type="Proteomes" id="UP000320672">
    <property type="component" value="Chromosome"/>
</dbReference>
<dbReference type="NCBIfam" id="NF000689">
    <property type="entry name" value="PRK00035.2-1"/>
    <property type="match status" value="1"/>
</dbReference>
<dbReference type="RefSeq" id="WP_145352839.1">
    <property type="nucleotide sequence ID" value="NZ_CP036262.1"/>
</dbReference>
<reference evidence="9 10" key="1">
    <citation type="submission" date="2019-02" db="EMBL/GenBank/DDBJ databases">
        <title>Deep-cultivation of Planctomycetes and their phenomic and genomic characterization uncovers novel biology.</title>
        <authorList>
            <person name="Wiegand S."/>
            <person name="Jogler M."/>
            <person name="Boedeker C."/>
            <person name="Pinto D."/>
            <person name="Vollmers J."/>
            <person name="Rivas-Marin E."/>
            <person name="Kohn T."/>
            <person name="Peeters S.H."/>
            <person name="Heuer A."/>
            <person name="Rast P."/>
            <person name="Oberbeckmann S."/>
            <person name="Bunk B."/>
            <person name="Jeske O."/>
            <person name="Meyerdierks A."/>
            <person name="Storesund J.E."/>
            <person name="Kallscheuer N."/>
            <person name="Luecker S."/>
            <person name="Lage O.M."/>
            <person name="Pohl T."/>
            <person name="Merkel B.J."/>
            <person name="Hornburger P."/>
            <person name="Mueller R.-W."/>
            <person name="Bruemmer F."/>
            <person name="Labrenz M."/>
            <person name="Spormann A.M."/>
            <person name="Op den Camp H."/>
            <person name="Overmann J."/>
            <person name="Amann R."/>
            <person name="Jetten M.S.M."/>
            <person name="Mascher T."/>
            <person name="Medema M.H."/>
            <person name="Devos D.P."/>
            <person name="Kaster A.-K."/>
            <person name="Ovreas L."/>
            <person name="Rohde M."/>
            <person name="Galperin M.Y."/>
            <person name="Jogler C."/>
        </authorList>
    </citation>
    <scope>NUCLEOTIDE SEQUENCE [LARGE SCALE GENOMIC DNA]</scope>
    <source>
        <strain evidence="9 10">FF011L</strain>
    </source>
</reference>
<evidence type="ECO:0000256" key="4">
    <source>
        <dbReference type="ARBA" id="ARBA00023239"/>
    </source>
</evidence>
<dbReference type="InterPro" id="IPR033644">
    <property type="entry name" value="Ferrochelatase_C"/>
</dbReference>
<dbReference type="SUPFAM" id="SSF53800">
    <property type="entry name" value="Chelatase"/>
    <property type="match status" value="1"/>
</dbReference>
<dbReference type="Pfam" id="PF00762">
    <property type="entry name" value="Ferrochelatase"/>
    <property type="match status" value="1"/>
</dbReference>
<evidence type="ECO:0000256" key="8">
    <source>
        <dbReference type="RuleBase" id="RU004185"/>
    </source>
</evidence>
<evidence type="ECO:0000313" key="10">
    <source>
        <dbReference type="Proteomes" id="UP000320672"/>
    </source>
</evidence>
<dbReference type="KEGG" id="rml:FF011L_36840"/>
<evidence type="ECO:0000313" key="9">
    <source>
        <dbReference type="EMBL" id="QDS94901.1"/>
    </source>
</evidence>
<comment type="catalytic activity">
    <reaction evidence="7">
        <text>heme b + 2 H(+) = protoporphyrin IX + Fe(2+)</text>
        <dbReference type="Rhea" id="RHEA:22584"/>
        <dbReference type="ChEBI" id="CHEBI:15378"/>
        <dbReference type="ChEBI" id="CHEBI:29033"/>
        <dbReference type="ChEBI" id="CHEBI:57306"/>
        <dbReference type="ChEBI" id="CHEBI:60344"/>
        <dbReference type="EC" id="4.98.1.1"/>
    </reaction>
</comment>
<dbReference type="Gene3D" id="3.40.50.1400">
    <property type="match status" value="2"/>
</dbReference>
<dbReference type="InterPro" id="IPR033659">
    <property type="entry name" value="Ferrochelatase_N"/>
</dbReference>
<evidence type="ECO:0000256" key="3">
    <source>
        <dbReference type="ARBA" id="ARBA00023133"/>
    </source>
</evidence>
<keyword evidence="7" id="KW-0963">Cytoplasm</keyword>
<organism evidence="9 10">
    <name type="scientific">Roseimaritima multifibrata</name>
    <dbReference type="NCBI Taxonomy" id="1930274"/>
    <lineage>
        <taxon>Bacteria</taxon>
        <taxon>Pseudomonadati</taxon>
        <taxon>Planctomycetota</taxon>
        <taxon>Planctomycetia</taxon>
        <taxon>Pirellulales</taxon>
        <taxon>Pirellulaceae</taxon>
        <taxon>Roseimaritima</taxon>
    </lineage>
</organism>
<keyword evidence="7" id="KW-0479">Metal-binding</keyword>
<keyword evidence="3 7" id="KW-0350">Heme biosynthesis</keyword>
<evidence type="ECO:0000256" key="2">
    <source>
        <dbReference type="ARBA" id="ARBA00023004"/>
    </source>
</evidence>
<comment type="pathway">
    <text evidence="7">Porphyrin-containing compound metabolism; protoheme biosynthesis; protoheme from protoporphyrin-IX: step 1/1.</text>
</comment>
<dbReference type="InterPro" id="IPR001015">
    <property type="entry name" value="Ferrochelatase"/>
</dbReference>
<evidence type="ECO:0000256" key="6">
    <source>
        <dbReference type="ARBA" id="ARBA00024536"/>
    </source>
</evidence>
<dbReference type="GO" id="GO:0006783">
    <property type="term" value="P:heme biosynthetic process"/>
    <property type="evidence" value="ECO:0007669"/>
    <property type="project" value="UniProtKB-UniRule"/>
</dbReference>
<comment type="similarity">
    <text evidence="1 7 8">Belongs to the ferrochelatase family.</text>
</comment>
<dbReference type="OrthoDB" id="9776380at2"/>
<dbReference type="NCBIfam" id="TIGR00109">
    <property type="entry name" value="hemH"/>
    <property type="match status" value="1"/>
</dbReference>
<dbReference type="EC" id="4.98.1.1" evidence="7"/>
<keyword evidence="4 7" id="KW-0456">Lyase</keyword>
<evidence type="ECO:0000256" key="7">
    <source>
        <dbReference type="HAMAP-Rule" id="MF_00323"/>
    </source>
</evidence>
<evidence type="ECO:0000256" key="1">
    <source>
        <dbReference type="ARBA" id="ARBA00007718"/>
    </source>
</evidence>